<dbReference type="Pfam" id="PF00988">
    <property type="entry name" value="CPSase_sm_chain"/>
    <property type="match status" value="1"/>
</dbReference>
<dbReference type="Gene3D" id="3.50.30.20">
    <property type="entry name" value="Carbamoyl-phosphate synthase small subunit, N-terminal domain"/>
    <property type="match status" value="1"/>
</dbReference>
<feature type="domain" description="Carbamoyl-phosphate synthase small subunit N-terminal" evidence="1">
    <location>
        <begin position="7"/>
        <end position="50"/>
    </location>
</feature>
<name>X1G4E9_9ZZZZ</name>
<feature type="non-terminal residue" evidence="2">
    <location>
        <position position="50"/>
    </location>
</feature>
<protein>
    <recommendedName>
        <fullName evidence="1">Carbamoyl-phosphate synthase small subunit N-terminal domain-containing protein</fullName>
    </recommendedName>
</protein>
<dbReference type="SMART" id="SM01097">
    <property type="entry name" value="CPSase_sm_chain"/>
    <property type="match status" value="1"/>
</dbReference>
<gene>
    <name evidence="2" type="ORF">S03H2_39965</name>
</gene>
<accession>X1G4E9</accession>
<dbReference type="EMBL" id="BARU01024740">
    <property type="protein sequence ID" value="GAH52796.1"/>
    <property type="molecule type" value="Genomic_DNA"/>
</dbReference>
<dbReference type="InterPro" id="IPR036480">
    <property type="entry name" value="CarbP_synth_ssu_N_sf"/>
</dbReference>
<dbReference type="InterPro" id="IPR002474">
    <property type="entry name" value="CarbamoylP_synth_ssu_N"/>
</dbReference>
<sequence length="50" mass="5600">MHLKNDRPAILMFQDGRYFEGIGFGATKKVCGEIVFTTSMVGYNETITDP</sequence>
<evidence type="ECO:0000313" key="2">
    <source>
        <dbReference type="EMBL" id="GAH52796.1"/>
    </source>
</evidence>
<dbReference type="SUPFAM" id="SSF52021">
    <property type="entry name" value="Carbamoyl phosphate synthetase, small subunit N-terminal domain"/>
    <property type="match status" value="1"/>
</dbReference>
<evidence type="ECO:0000259" key="1">
    <source>
        <dbReference type="SMART" id="SM01097"/>
    </source>
</evidence>
<reference evidence="2" key="1">
    <citation type="journal article" date="2014" name="Front. Microbiol.">
        <title>High frequency of phylogenetically diverse reductive dehalogenase-homologous genes in deep subseafloor sedimentary metagenomes.</title>
        <authorList>
            <person name="Kawai M."/>
            <person name="Futagami T."/>
            <person name="Toyoda A."/>
            <person name="Takaki Y."/>
            <person name="Nishi S."/>
            <person name="Hori S."/>
            <person name="Arai W."/>
            <person name="Tsubouchi T."/>
            <person name="Morono Y."/>
            <person name="Uchiyama I."/>
            <person name="Ito T."/>
            <person name="Fujiyama A."/>
            <person name="Inagaki F."/>
            <person name="Takami H."/>
        </authorList>
    </citation>
    <scope>NUCLEOTIDE SEQUENCE</scope>
    <source>
        <strain evidence="2">Expedition CK06-06</strain>
    </source>
</reference>
<dbReference type="AlphaFoldDB" id="X1G4E9"/>
<proteinExistence type="predicted"/>
<organism evidence="2">
    <name type="scientific">marine sediment metagenome</name>
    <dbReference type="NCBI Taxonomy" id="412755"/>
    <lineage>
        <taxon>unclassified sequences</taxon>
        <taxon>metagenomes</taxon>
        <taxon>ecological metagenomes</taxon>
    </lineage>
</organism>
<comment type="caution">
    <text evidence="2">The sequence shown here is derived from an EMBL/GenBank/DDBJ whole genome shotgun (WGS) entry which is preliminary data.</text>
</comment>